<accession>A0A7Y6IMT4</accession>
<keyword evidence="2" id="KW-1185">Reference proteome</keyword>
<evidence type="ECO:0000313" key="2">
    <source>
        <dbReference type="Proteomes" id="UP000546126"/>
    </source>
</evidence>
<dbReference type="EMBL" id="JABWGO010000002">
    <property type="protein sequence ID" value="NUW41137.1"/>
    <property type="molecule type" value="Genomic_DNA"/>
</dbReference>
<dbReference type="AlphaFoldDB" id="A0A7Y6IMT4"/>
<evidence type="ECO:0000313" key="1">
    <source>
        <dbReference type="EMBL" id="NUW41137.1"/>
    </source>
</evidence>
<organism evidence="1 2">
    <name type="scientific">Nonomuraea rhodomycinica</name>
    <dbReference type="NCBI Taxonomy" id="1712872"/>
    <lineage>
        <taxon>Bacteria</taxon>
        <taxon>Bacillati</taxon>
        <taxon>Actinomycetota</taxon>
        <taxon>Actinomycetes</taxon>
        <taxon>Streptosporangiales</taxon>
        <taxon>Streptosporangiaceae</taxon>
        <taxon>Nonomuraea</taxon>
    </lineage>
</organism>
<gene>
    <name evidence="1" type="ORF">HT134_13440</name>
</gene>
<name>A0A7Y6IMT4_9ACTN</name>
<reference evidence="1 2" key="1">
    <citation type="submission" date="2020-06" db="EMBL/GenBank/DDBJ databases">
        <authorList>
            <person name="Chanama M."/>
        </authorList>
    </citation>
    <scope>NUCLEOTIDE SEQUENCE [LARGE SCALE GENOMIC DNA]</scope>
    <source>
        <strain evidence="1 2">TBRC6557</strain>
    </source>
</reference>
<proteinExistence type="predicted"/>
<dbReference type="Proteomes" id="UP000546126">
    <property type="component" value="Unassembled WGS sequence"/>
</dbReference>
<comment type="caution">
    <text evidence="1">The sequence shown here is derived from an EMBL/GenBank/DDBJ whole genome shotgun (WGS) entry which is preliminary data.</text>
</comment>
<sequence>MALLLMAEGLWWTGAIIPHIRWSVDASFAHADVDPKGVLYSDVYFEVENEGSVPFTLTGISADIPGLRFLPPDKGREEQPDVTVQLGDIGVLRRRIVITDCAAVPHQPRPIRFTYRTWLDTGSAEVVLDSGRLDGPSTSLPVAWQRGLAGKVCNEAVDPEWS</sequence>
<protein>
    <submittedName>
        <fullName evidence="1">Uncharacterized protein</fullName>
    </submittedName>
</protein>
<dbReference type="RefSeq" id="WP_175600678.1">
    <property type="nucleotide sequence ID" value="NZ_JABWGO010000002.1"/>
</dbReference>